<keyword evidence="3" id="KW-1185">Reference proteome</keyword>
<feature type="compositionally biased region" description="Basic and acidic residues" evidence="1">
    <location>
        <begin position="202"/>
        <end position="211"/>
    </location>
</feature>
<evidence type="ECO:0000313" key="3">
    <source>
        <dbReference type="Proteomes" id="UP000199025"/>
    </source>
</evidence>
<feature type="region of interest" description="Disordered" evidence="1">
    <location>
        <begin position="132"/>
        <end position="160"/>
    </location>
</feature>
<name>A0A1I3WWU2_9PSEU</name>
<organism evidence="2 3">
    <name type="scientific">Amycolatopsis sacchari</name>
    <dbReference type="NCBI Taxonomy" id="115433"/>
    <lineage>
        <taxon>Bacteria</taxon>
        <taxon>Bacillati</taxon>
        <taxon>Actinomycetota</taxon>
        <taxon>Actinomycetes</taxon>
        <taxon>Pseudonocardiales</taxon>
        <taxon>Pseudonocardiaceae</taxon>
        <taxon>Amycolatopsis</taxon>
    </lineage>
</organism>
<evidence type="ECO:0000313" key="2">
    <source>
        <dbReference type="EMBL" id="SFK11820.1"/>
    </source>
</evidence>
<feature type="compositionally biased region" description="Gly residues" evidence="1">
    <location>
        <begin position="360"/>
        <end position="402"/>
    </location>
</feature>
<feature type="compositionally biased region" description="Basic and acidic residues" evidence="1">
    <location>
        <begin position="133"/>
        <end position="144"/>
    </location>
</feature>
<feature type="region of interest" description="Disordered" evidence="1">
    <location>
        <begin position="185"/>
        <end position="211"/>
    </location>
</feature>
<gene>
    <name evidence="2" type="ORF">SAMN05421835_11419</name>
</gene>
<protein>
    <submittedName>
        <fullName evidence="2">Uncharacterized protein</fullName>
    </submittedName>
</protein>
<dbReference type="Proteomes" id="UP000199025">
    <property type="component" value="Unassembled WGS sequence"/>
</dbReference>
<accession>A0A1I3WWU2</accession>
<proteinExistence type="predicted"/>
<evidence type="ECO:0000256" key="1">
    <source>
        <dbReference type="SAM" id="MobiDB-lite"/>
    </source>
</evidence>
<dbReference type="EMBL" id="FORP01000014">
    <property type="protein sequence ID" value="SFK11820.1"/>
    <property type="molecule type" value="Genomic_DNA"/>
</dbReference>
<dbReference type="AlphaFoldDB" id="A0A1I3WWU2"/>
<feature type="region of interest" description="Disordered" evidence="1">
    <location>
        <begin position="322"/>
        <end position="402"/>
    </location>
</feature>
<sequence>MPCRCVAGSAAQRGKPVAEAVCEVGDGHDAHAGGGQFDGQRQPVEVAAQLGHGVGGQLGAGAGGSRALGEQLDGRGQVEFGQQVHRLGRQAQRRAAGREDACVAGQGHERVHEIGDAADEVLAVVEHQQCGPERLRDPGDDVRTRAPGFDDPERGGDFGGDVLLTRHTRETDEVDDALISLSGHSVRETRLAQPAGPDDRDDASRAKEAHDGGEVVVAAEEWVGFVLDAVAHRGLEEVAVECLEGGAGVGAELVAEGSAVGLVPGEGGGGPGRSGFAAEQLQQELLVVPTGGGEQGREGLGVPVEAGQGQGAEAVEFAEGDGAGGAQFGEGGGGGGWAGGGRAGAGWAGGGGSRRRGRAGGRAGAGWAGGGGPRRGERAGGGGPGAGGGGGSRRAQRVGGGVVCPGGGWVDVGAAGGGDSR</sequence>
<reference evidence="2 3" key="1">
    <citation type="submission" date="2016-10" db="EMBL/GenBank/DDBJ databases">
        <authorList>
            <person name="de Groot N.N."/>
        </authorList>
    </citation>
    <scope>NUCLEOTIDE SEQUENCE [LARGE SCALE GENOMIC DNA]</scope>
    <source>
        <strain evidence="2 3">DSM 44468</strain>
    </source>
</reference>
<feature type="compositionally biased region" description="Gly residues" evidence="1">
    <location>
        <begin position="322"/>
        <end position="352"/>
    </location>
</feature>